<dbReference type="Proteomes" id="UP000179001">
    <property type="component" value="Unassembled WGS sequence"/>
</dbReference>
<gene>
    <name evidence="2" type="ORF">A2478_00970</name>
</gene>
<keyword evidence="1" id="KW-0812">Transmembrane</keyword>
<comment type="caution">
    <text evidence="2">The sequence shown here is derived from an EMBL/GenBank/DDBJ whole genome shotgun (WGS) entry which is preliminary data.</text>
</comment>
<keyword evidence="1" id="KW-1133">Transmembrane helix</keyword>
<reference evidence="2 3" key="1">
    <citation type="journal article" date="2016" name="Nat. Commun.">
        <title>Thousands of microbial genomes shed light on interconnected biogeochemical processes in an aquifer system.</title>
        <authorList>
            <person name="Anantharaman K."/>
            <person name="Brown C.T."/>
            <person name="Hug L.A."/>
            <person name="Sharon I."/>
            <person name="Castelle C.J."/>
            <person name="Probst A.J."/>
            <person name="Thomas B.C."/>
            <person name="Singh A."/>
            <person name="Wilkins M.J."/>
            <person name="Karaoz U."/>
            <person name="Brodie E.L."/>
            <person name="Williams K.H."/>
            <person name="Hubbard S.S."/>
            <person name="Banfield J.F."/>
        </authorList>
    </citation>
    <scope>NUCLEOTIDE SEQUENCE [LARGE SCALE GENOMIC DNA]</scope>
</reference>
<evidence type="ECO:0000256" key="1">
    <source>
        <dbReference type="SAM" id="Phobius"/>
    </source>
</evidence>
<sequence>MKYIKTKWGMLKHFFVMPIITSVLIPMVIMDIWMEIYHRICFPLCGIKYVKRSNYILIDRHKLKYLNIFEKIYCVYCGYGNGVVRYWSEIAAETEYYWCGIQHAKKQGFKVPPHHEKFAKYNDEKDFEEKYL</sequence>
<accession>A0A1F5SWW4</accession>
<name>A0A1F5SWW4_9BACT</name>
<evidence type="ECO:0000313" key="3">
    <source>
        <dbReference type="Proteomes" id="UP000179001"/>
    </source>
</evidence>
<dbReference type="STRING" id="1798002.A2478_00970"/>
<feature type="transmembrane region" description="Helical" evidence="1">
    <location>
        <begin position="12"/>
        <end position="34"/>
    </location>
</feature>
<keyword evidence="1" id="KW-0472">Membrane</keyword>
<organism evidence="2 3">
    <name type="scientific">Candidatus Falkowbacteria bacterium RIFOXYC2_FULL_36_12</name>
    <dbReference type="NCBI Taxonomy" id="1798002"/>
    <lineage>
        <taxon>Bacteria</taxon>
        <taxon>Candidatus Falkowiibacteriota</taxon>
    </lineage>
</organism>
<dbReference type="AlphaFoldDB" id="A0A1F5SWW4"/>
<proteinExistence type="predicted"/>
<evidence type="ECO:0000313" key="2">
    <source>
        <dbReference type="EMBL" id="OGF30996.1"/>
    </source>
</evidence>
<protein>
    <submittedName>
        <fullName evidence="2">Uncharacterized protein</fullName>
    </submittedName>
</protein>
<dbReference type="EMBL" id="MFGJ01000008">
    <property type="protein sequence ID" value="OGF30996.1"/>
    <property type="molecule type" value="Genomic_DNA"/>
</dbReference>